<evidence type="ECO:0000256" key="8">
    <source>
        <dbReference type="PROSITE-ProRule" id="PRU01240"/>
    </source>
</evidence>
<evidence type="ECO:0000256" key="7">
    <source>
        <dbReference type="PIRSR" id="PIRSR615500-1"/>
    </source>
</evidence>
<dbReference type="CDD" id="cd04852">
    <property type="entry name" value="Peptidases_S8_3"/>
    <property type="match status" value="1"/>
</dbReference>
<dbReference type="Pfam" id="PF02225">
    <property type="entry name" value="PA"/>
    <property type="match status" value="1"/>
</dbReference>
<dbReference type="FunFam" id="3.50.30.30:FF:000005">
    <property type="entry name" value="subtilisin-like protease SBT1.5"/>
    <property type="match status" value="1"/>
</dbReference>
<dbReference type="InterPro" id="IPR045051">
    <property type="entry name" value="SBT"/>
</dbReference>
<dbReference type="OMA" id="PALCMEN"/>
<comment type="similarity">
    <text evidence="1 8">Belongs to the peptidase S8 family.</text>
</comment>
<feature type="domain" description="Inhibitor I9" evidence="11">
    <location>
        <begin position="7"/>
        <end position="52"/>
    </location>
</feature>
<dbReference type="Pfam" id="PF17766">
    <property type="entry name" value="fn3_6"/>
    <property type="match status" value="1"/>
</dbReference>
<dbReference type="SUPFAM" id="SSF52025">
    <property type="entry name" value="PA domain"/>
    <property type="match status" value="1"/>
</dbReference>
<keyword evidence="6" id="KW-0325">Glycoprotein</keyword>
<evidence type="ECO:0000313" key="14">
    <source>
        <dbReference type="Proteomes" id="UP000017836"/>
    </source>
</evidence>
<gene>
    <name evidence="13" type="ORF">AMTR_s00003p00138760</name>
</gene>
<proteinExistence type="inferred from homology"/>
<keyword evidence="4 8" id="KW-0378">Hydrolase</keyword>
<dbReference type="CDD" id="cd02120">
    <property type="entry name" value="PA_subtilisin_like"/>
    <property type="match status" value="1"/>
</dbReference>
<dbReference type="HOGENOM" id="CLU_000625_4_6_1"/>
<evidence type="ECO:0000259" key="11">
    <source>
        <dbReference type="Pfam" id="PF05922"/>
    </source>
</evidence>
<evidence type="ECO:0000256" key="1">
    <source>
        <dbReference type="ARBA" id="ARBA00011073"/>
    </source>
</evidence>
<dbReference type="GO" id="GO:0004252">
    <property type="term" value="F:serine-type endopeptidase activity"/>
    <property type="evidence" value="ECO:0000318"/>
    <property type="project" value="GO_Central"/>
</dbReference>
<dbReference type="Gramene" id="ERN03185">
    <property type="protein sequence ID" value="ERN03185"/>
    <property type="gene ID" value="AMTR_s00003p00138760"/>
</dbReference>
<dbReference type="InterPro" id="IPR041469">
    <property type="entry name" value="Subtilisin-like_FN3"/>
</dbReference>
<accession>W1P891</accession>
<dbReference type="InterPro" id="IPR000209">
    <property type="entry name" value="Peptidase_S8/S53_dom"/>
</dbReference>
<dbReference type="eggNOG" id="ENOG502QTK5">
    <property type="taxonomic scope" value="Eukaryota"/>
</dbReference>
<dbReference type="InterPro" id="IPR015500">
    <property type="entry name" value="Peptidase_S8_subtilisin-rel"/>
</dbReference>
<keyword evidence="2 8" id="KW-0645">Protease</keyword>
<dbReference type="AlphaFoldDB" id="W1P891"/>
<dbReference type="Pfam" id="PF00082">
    <property type="entry name" value="Peptidase_S8"/>
    <property type="match status" value="1"/>
</dbReference>
<evidence type="ECO:0000259" key="12">
    <source>
        <dbReference type="Pfam" id="PF17766"/>
    </source>
</evidence>
<dbReference type="GO" id="GO:0006508">
    <property type="term" value="P:proteolysis"/>
    <property type="evidence" value="ECO:0007669"/>
    <property type="project" value="UniProtKB-KW"/>
</dbReference>
<protein>
    <recommendedName>
        <fullName evidence="15">Subtilisin-like protease</fullName>
    </recommendedName>
</protein>
<evidence type="ECO:0000256" key="4">
    <source>
        <dbReference type="ARBA" id="ARBA00022801"/>
    </source>
</evidence>
<dbReference type="Gene3D" id="2.60.40.2310">
    <property type="match status" value="1"/>
</dbReference>
<keyword evidence="14" id="KW-1185">Reference proteome</keyword>
<feature type="active site" description="Charge relay system" evidence="7 8">
    <location>
        <position position="497"/>
    </location>
</feature>
<dbReference type="EMBL" id="KI394358">
    <property type="protein sequence ID" value="ERN03185.1"/>
    <property type="molecule type" value="Genomic_DNA"/>
</dbReference>
<dbReference type="FunFam" id="3.40.50.200:FF:000006">
    <property type="entry name" value="Subtilisin-like protease SBT1.5"/>
    <property type="match status" value="1"/>
</dbReference>
<evidence type="ECO:0008006" key="15">
    <source>
        <dbReference type="Google" id="ProtNLM"/>
    </source>
</evidence>
<dbReference type="InterPro" id="IPR003137">
    <property type="entry name" value="PA_domain"/>
</dbReference>
<feature type="domain" description="PA" evidence="10">
    <location>
        <begin position="322"/>
        <end position="411"/>
    </location>
</feature>
<evidence type="ECO:0000256" key="6">
    <source>
        <dbReference type="ARBA" id="ARBA00023180"/>
    </source>
</evidence>
<evidence type="ECO:0000313" key="13">
    <source>
        <dbReference type="EMBL" id="ERN03185.1"/>
    </source>
</evidence>
<evidence type="ECO:0000256" key="3">
    <source>
        <dbReference type="ARBA" id="ARBA00022729"/>
    </source>
</evidence>
<keyword evidence="3" id="KW-0732">Signal</keyword>
<dbReference type="InterPro" id="IPR036852">
    <property type="entry name" value="Peptidase_S8/S53_dom_sf"/>
</dbReference>
<dbReference type="PROSITE" id="PS51892">
    <property type="entry name" value="SUBTILASE"/>
    <property type="match status" value="1"/>
</dbReference>
<dbReference type="PROSITE" id="PS00138">
    <property type="entry name" value="SUBTILASE_SER"/>
    <property type="match status" value="1"/>
</dbReference>
<evidence type="ECO:0000256" key="5">
    <source>
        <dbReference type="ARBA" id="ARBA00022825"/>
    </source>
</evidence>
<dbReference type="Gene3D" id="3.30.70.80">
    <property type="entry name" value="Peptidase S8 propeptide/proteinase inhibitor I9"/>
    <property type="match status" value="1"/>
</dbReference>
<evidence type="ECO:0000259" key="10">
    <source>
        <dbReference type="Pfam" id="PF02225"/>
    </source>
</evidence>
<reference evidence="14" key="1">
    <citation type="journal article" date="2013" name="Science">
        <title>The Amborella genome and the evolution of flowering plants.</title>
        <authorList>
            <consortium name="Amborella Genome Project"/>
        </authorList>
    </citation>
    <scope>NUCLEOTIDE SEQUENCE [LARGE SCALE GENOMIC DNA]</scope>
</reference>
<dbReference type="Proteomes" id="UP000017836">
    <property type="component" value="Unassembled WGS sequence"/>
</dbReference>
<feature type="domain" description="Subtilisin-like protease fibronectin type-III" evidence="12">
    <location>
        <begin position="610"/>
        <end position="721"/>
    </location>
</feature>
<keyword evidence="5 8" id="KW-0720">Serine protease</keyword>
<name>W1P891_AMBTC</name>
<dbReference type="InterPro" id="IPR037045">
    <property type="entry name" value="S8pro/Inhibitor_I9_sf"/>
</dbReference>
<feature type="domain" description="Peptidase S8/S53" evidence="9">
    <location>
        <begin position="76"/>
        <end position="534"/>
    </location>
</feature>
<feature type="active site" description="Charge relay system" evidence="7 8">
    <location>
        <position position="158"/>
    </location>
</feature>
<organism evidence="13 14">
    <name type="scientific">Amborella trichopoda</name>
    <dbReference type="NCBI Taxonomy" id="13333"/>
    <lineage>
        <taxon>Eukaryota</taxon>
        <taxon>Viridiplantae</taxon>
        <taxon>Streptophyta</taxon>
        <taxon>Embryophyta</taxon>
        <taxon>Tracheophyta</taxon>
        <taxon>Spermatophyta</taxon>
        <taxon>Magnoliopsida</taxon>
        <taxon>Amborellales</taxon>
        <taxon>Amborellaceae</taxon>
        <taxon>Amborella</taxon>
    </lineage>
</organism>
<feature type="active site" description="Charge relay system" evidence="7 8">
    <location>
        <position position="85"/>
    </location>
</feature>
<evidence type="ECO:0000256" key="2">
    <source>
        <dbReference type="ARBA" id="ARBA00022670"/>
    </source>
</evidence>
<dbReference type="InterPro" id="IPR010259">
    <property type="entry name" value="S8pro/Inhibitor_I9"/>
</dbReference>
<sequence>MASSSPTAQNLIHLYHTVFNGFSAKLTPSQASQLSNHPAVLSLFEDRPRKLHTTRSPQFLGLSQEPNTILPKSDYGSNLIIGVLDTGVWPERRSFSDTGVGPIPSRWKGECQDTYDFPKTLCNRKLIGARFFSGGYEAAAGAMNETLERKSPRDTDGHGTHTASTAAGNMVPRASALGYARGVASGMAPLARLAVYKVCWATGCFDSDILAAMDSAVNDGVDVLSMSLGGGAVPYYMDAMAVGSFGAVEQGVFVAASAGNEGPGEMTVTNVAPWITTVGAGTIDRGFPADVVLGDGRVISGVSIYRHKDTGRGHATVSSPAPLIYAGTAGHPGGFGPALCMENSLDPSSVQGKIVICERGSSPRASKGVEVKRAGGAGMILANSIADGEGLIADSHVLPAVGIGARAGDLLLQYTNQSSSPPQAKFIFRGTALGVHPAPIVATFSSRGPNPESHTILKPDLLAPGVNILAAWIDGLGPSGMPSDKRKAEFNVLSGTSMACPHVAGLALLLKGAHPEWSAAMVRSALMTTAYTRDNIGGTLHDEANGNLSTPLASGAGHVDPQKALDPGLVYDINTEDYIAFLCNSNYSETSIRTITKREVHCGTKGWVGDLNYPAFTVVFEGERVAEMRRVVKNVGDNEVATYRVGVIEPKGVRVSVVPQELVFRRKGEELSYRVRVEKVGAEAVAEAEEMIHFPGPESKVSHGTVTWTDGKHVVRSPVTVVTFLNSV</sequence>
<evidence type="ECO:0000259" key="9">
    <source>
        <dbReference type="Pfam" id="PF00082"/>
    </source>
</evidence>
<dbReference type="InterPro" id="IPR046450">
    <property type="entry name" value="PA_dom_sf"/>
</dbReference>
<dbReference type="InterPro" id="IPR023828">
    <property type="entry name" value="Peptidase_S8_Ser-AS"/>
</dbReference>
<dbReference type="Gene3D" id="3.50.30.30">
    <property type="match status" value="1"/>
</dbReference>
<dbReference type="PANTHER" id="PTHR10795">
    <property type="entry name" value="PROPROTEIN CONVERTASE SUBTILISIN/KEXIN"/>
    <property type="match status" value="1"/>
</dbReference>
<dbReference type="SUPFAM" id="SSF52743">
    <property type="entry name" value="Subtilisin-like"/>
    <property type="match status" value="1"/>
</dbReference>
<dbReference type="Gene3D" id="3.40.50.200">
    <property type="entry name" value="Peptidase S8/S53 domain"/>
    <property type="match status" value="1"/>
</dbReference>
<dbReference type="InterPro" id="IPR034197">
    <property type="entry name" value="Peptidases_S8_3"/>
</dbReference>
<dbReference type="PRINTS" id="PR00723">
    <property type="entry name" value="SUBTILISIN"/>
</dbReference>
<dbReference type="GO" id="GO:0005576">
    <property type="term" value="C:extracellular region"/>
    <property type="evidence" value="ECO:0000318"/>
    <property type="project" value="GO_Central"/>
</dbReference>
<dbReference type="Pfam" id="PF05922">
    <property type="entry name" value="Inhibitor_I9"/>
    <property type="match status" value="1"/>
</dbReference>